<gene>
    <name evidence="3" type="ORF">G3M48_009831</name>
</gene>
<evidence type="ECO:0000256" key="2">
    <source>
        <dbReference type="SAM" id="SignalP"/>
    </source>
</evidence>
<feature type="chain" id="PRO_5044013165" evidence="2">
    <location>
        <begin position="18"/>
        <end position="61"/>
    </location>
</feature>
<feature type="signal peptide" evidence="2">
    <location>
        <begin position="1"/>
        <end position="17"/>
    </location>
</feature>
<sequence>MQFTAITLFALVAAVVANPIAPRQATDENSVTVETPAMTDGNGNIVPFNADTVSLPDAATL</sequence>
<evidence type="ECO:0000256" key="1">
    <source>
        <dbReference type="SAM" id="MobiDB-lite"/>
    </source>
</evidence>
<name>A0AAW0RIM0_9HYPO</name>
<dbReference type="EMBL" id="JAAHCF010000832">
    <property type="protein sequence ID" value="KAK8141829.1"/>
    <property type="molecule type" value="Genomic_DNA"/>
</dbReference>
<proteinExistence type="predicted"/>
<dbReference type="AlphaFoldDB" id="A0AAW0RIM0"/>
<dbReference type="Proteomes" id="UP001397290">
    <property type="component" value="Unassembled WGS sequence"/>
</dbReference>
<reference evidence="3 4" key="1">
    <citation type="submission" date="2020-02" db="EMBL/GenBank/DDBJ databases">
        <title>Comparative genomics of the hypocrealean fungal genus Beauvera.</title>
        <authorList>
            <person name="Showalter D.N."/>
            <person name="Bushley K.E."/>
            <person name="Rehner S.A."/>
        </authorList>
    </citation>
    <scope>NUCLEOTIDE SEQUENCE [LARGE SCALE GENOMIC DNA]</scope>
    <source>
        <strain evidence="3 4">ARSEF4384</strain>
    </source>
</reference>
<evidence type="ECO:0000313" key="3">
    <source>
        <dbReference type="EMBL" id="KAK8141829.1"/>
    </source>
</evidence>
<evidence type="ECO:0000313" key="4">
    <source>
        <dbReference type="Proteomes" id="UP001397290"/>
    </source>
</evidence>
<keyword evidence="4" id="KW-1185">Reference proteome</keyword>
<organism evidence="3 4">
    <name type="scientific">Beauveria asiatica</name>
    <dbReference type="NCBI Taxonomy" id="1069075"/>
    <lineage>
        <taxon>Eukaryota</taxon>
        <taxon>Fungi</taxon>
        <taxon>Dikarya</taxon>
        <taxon>Ascomycota</taxon>
        <taxon>Pezizomycotina</taxon>
        <taxon>Sordariomycetes</taxon>
        <taxon>Hypocreomycetidae</taxon>
        <taxon>Hypocreales</taxon>
        <taxon>Cordycipitaceae</taxon>
        <taxon>Beauveria</taxon>
    </lineage>
</organism>
<feature type="region of interest" description="Disordered" evidence="1">
    <location>
        <begin position="25"/>
        <end position="44"/>
    </location>
</feature>
<accession>A0AAW0RIM0</accession>
<protein>
    <submittedName>
        <fullName evidence="3">Uncharacterized protein</fullName>
    </submittedName>
</protein>
<keyword evidence="2" id="KW-0732">Signal</keyword>
<comment type="caution">
    <text evidence="3">The sequence shown here is derived from an EMBL/GenBank/DDBJ whole genome shotgun (WGS) entry which is preliminary data.</text>
</comment>